<dbReference type="Proteomes" id="UP000298652">
    <property type="component" value="Chromosome 7"/>
</dbReference>
<dbReference type="Pfam" id="PF00232">
    <property type="entry name" value="Glyco_hydro_1"/>
    <property type="match status" value="1"/>
</dbReference>
<dbReference type="Gramene" id="TKW05401">
    <property type="protein sequence ID" value="TKW05401"/>
    <property type="gene ID" value="SEVIR_7G173100v2"/>
</dbReference>
<dbReference type="OMA" id="KARYNDQ"/>
<evidence type="ECO:0008006" key="5">
    <source>
        <dbReference type="Google" id="ProtNLM"/>
    </source>
</evidence>
<dbReference type="EMBL" id="CM016558">
    <property type="protein sequence ID" value="TKW05401.1"/>
    <property type="molecule type" value="Genomic_DNA"/>
</dbReference>
<protein>
    <recommendedName>
        <fullName evidence="5">4-hydroxy-7-methoxy-3-oxo-3,4-dihydro-2H-1,4-benzoxazin-2-yl glucosidebeta-D-glucosidase</fullName>
    </recommendedName>
</protein>
<dbReference type="PANTHER" id="PTHR10353">
    <property type="entry name" value="GLYCOSYL HYDROLASE"/>
    <property type="match status" value="1"/>
</dbReference>
<gene>
    <name evidence="3" type="ORF">SEVIR_7G173100v2</name>
</gene>
<dbReference type="Gene3D" id="3.20.20.80">
    <property type="entry name" value="Glycosidases"/>
    <property type="match status" value="1"/>
</dbReference>
<dbReference type="InterPro" id="IPR017853">
    <property type="entry name" value="GH"/>
</dbReference>
<name>A0A4U6TRX3_SETVI</name>
<evidence type="ECO:0000313" key="4">
    <source>
        <dbReference type="Proteomes" id="UP000298652"/>
    </source>
</evidence>
<organism evidence="3 4">
    <name type="scientific">Setaria viridis</name>
    <name type="common">Green bristlegrass</name>
    <name type="synonym">Setaria italica subsp. viridis</name>
    <dbReference type="NCBI Taxonomy" id="4556"/>
    <lineage>
        <taxon>Eukaryota</taxon>
        <taxon>Viridiplantae</taxon>
        <taxon>Streptophyta</taxon>
        <taxon>Embryophyta</taxon>
        <taxon>Tracheophyta</taxon>
        <taxon>Spermatophyta</taxon>
        <taxon>Magnoliopsida</taxon>
        <taxon>Liliopsida</taxon>
        <taxon>Poales</taxon>
        <taxon>Poaceae</taxon>
        <taxon>PACMAD clade</taxon>
        <taxon>Panicoideae</taxon>
        <taxon>Panicodae</taxon>
        <taxon>Paniceae</taxon>
        <taxon>Cenchrinae</taxon>
        <taxon>Setaria</taxon>
    </lineage>
</organism>
<evidence type="ECO:0000313" key="3">
    <source>
        <dbReference type="EMBL" id="TKW05401.1"/>
    </source>
</evidence>
<dbReference type="GO" id="GO:0005975">
    <property type="term" value="P:carbohydrate metabolic process"/>
    <property type="evidence" value="ECO:0007669"/>
    <property type="project" value="InterPro"/>
</dbReference>
<dbReference type="InterPro" id="IPR001360">
    <property type="entry name" value="Glyco_hydro_1"/>
</dbReference>
<sequence length="143" mass="15912">MRRILGPNLPEFTSKQKKKLQATKLDFIGLNHYTTLYLKDCIFSPCEVDPIDGDARVVSSATGRDGVLIGEPTGSPHFYSVSYGMEQVVMYHKQRYNNTPIYITENGRELTCVVTLCGPCWITSSGLPGTRRDAGSTMSTSRR</sequence>
<comment type="similarity">
    <text evidence="1 2">Belongs to the glycosyl hydrolase 1 family.</text>
</comment>
<proteinExistence type="inferred from homology"/>
<reference evidence="3" key="1">
    <citation type="submission" date="2019-03" db="EMBL/GenBank/DDBJ databases">
        <title>WGS assembly of Setaria viridis.</title>
        <authorList>
            <person name="Huang P."/>
            <person name="Jenkins J."/>
            <person name="Grimwood J."/>
            <person name="Barry K."/>
            <person name="Healey A."/>
            <person name="Mamidi S."/>
            <person name="Sreedasyam A."/>
            <person name="Shu S."/>
            <person name="Feldman M."/>
            <person name="Wu J."/>
            <person name="Yu Y."/>
            <person name="Chen C."/>
            <person name="Johnson J."/>
            <person name="Rokhsar D."/>
            <person name="Baxter I."/>
            <person name="Schmutz J."/>
            <person name="Brutnell T."/>
            <person name="Kellogg E."/>
        </authorList>
    </citation>
    <scope>NUCLEOTIDE SEQUENCE [LARGE SCALE GENOMIC DNA]</scope>
</reference>
<dbReference type="PANTHER" id="PTHR10353:SF191">
    <property type="entry name" value="INACTIVE BETA-GLUCOSIDASE 14-RELATED"/>
    <property type="match status" value="1"/>
</dbReference>
<dbReference type="GO" id="GO:0008422">
    <property type="term" value="F:beta-glucosidase activity"/>
    <property type="evidence" value="ECO:0007669"/>
    <property type="project" value="TreeGrafter"/>
</dbReference>
<keyword evidence="4" id="KW-1185">Reference proteome</keyword>
<evidence type="ECO:0000256" key="2">
    <source>
        <dbReference type="RuleBase" id="RU003690"/>
    </source>
</evidence>
<dbReference type="SUPFAM" id="SSF51445">
    <property type="entry name" value="(Trans)glycosidases"/>
    <property type="match status" value="1"/>
</dbReference>
<dbReference type="AlphaFoldDB" id="A0A4U6TRX3"/>
<accession>A0A4U6TRX3</accession>
<evidence type="ECO:0000256" key="1">
    <source>
        <dbReference type="ARBA" id="ARBA00010838"/>
    </source>
</evidence>